<reference evidence="1" key="1">
    <citation type="submission" date="2013-10" db="EMBL/GenBank/DDBJ databases">
        <title>Draft genome sequence of Clostridium botulinum type B strain Osaka05.</title>
        <authorList>
            <person name="Sakaguchi Y."/>
            <person name="Hosomi K."/>
            <person name="Uchiyama J."/>
            <person name="Ogura Y."/>
            <person name="Sakaguchi M."/>
            <person name="Kohda T."/>
            <person name="Mukamoto M."/>
            <person name="Misawa N."/>
            <person name="Matsuzaki S."/>
            <person name="Hayashi T."/>
            <person name="Kozaki S."/>
        </authorList>
    </citation>
    <scope>NUCLEOTIDE SEQUENCE</scope>
    <source>
        <strain evidence="1">Osaka05</strain>
    </source>
</reference>
<protein>
    <submittedName>
        <fullName evidence="1">Uncharacterized protein</fullName>
    </submittedName>
</protein>
<name>A0A060N8I7_CLOBO</name>
<proteinExistence type="predicted"/>
<evidence type="ECO:0000313" key="1">
    <source>
        <dbReference type="EMBL" id="BAO04748.1"/>
    </source>
</evidence>
<organism evidence="1">
    <name type="scientific">Clostridium botulinum B str. Osaka05</name>
    <dbReference type="NCBI Taxonomy" id="1407017"/>
    <lineage>
        <taxon>Bacteria</taxon>
        <taxon>Bacillati</taxon>
        <taxon>Bacillota</taxon>
        <taxon>Clostridia</taxon>
        <taxon>Eubacteriales</taxon>
        <taxon>Clostridiaceae</taxon>
        <taxon>Clostridium</taxon>
    </lineage>
</organism>
<dbReference type="HOGENOM" id="CLU_2631858_0_0_9"/>
<sequence>MIVTCCEKFEACQTDKKGDFCKHCIHNELKERIVYKDYFDYSTEKMFREIFKTASEIGVSKEDIKKYLDIMTLNKEN</sequence>
<dbReference type="AlphaFoldDB" id="A0A060N8I7"/>
<dbReference type="Proteomes" id="UP000054164">
    <property type="component" value="Unassembled WGS sequence"/>
</dbReference>
<dbReference type="EMBL" id="BA000058">
    <property type="protein sequence ID" value="BAO04748.1"/>
    <property type="molecule type" value="Genomic_DNA"/>
</dbReference>
<dbReference type="RefSeq" id="WP_030031783.1">
    <property type="nucleotide sequence ID" value="NZ_BA000058.1"/>
</dbReference>
<accession>A0A060N8I7</accession>
<gene>
    <name evidence="1" type="ORF">CBO05P1_029</name>
</gene>